<keyword evidence="2" id="KW-1185">Reference proteome</keyword>
<dbReference type="KEGG" id="tmn:UCRPA7_818"/>
<proteinExistence type="predicted"/>
<dbReference type="RefSeq" id="XP_007911601.1">
    <property type="nucleotide sequence ID" value="XM_007913410.1"/>
</dbReference>
<dbReference type="eggNOG" id="ENOG502S689">
    <property type="taxonomic scope" value="Eukaryota"/>
</dbReference>
<gene>
    <name evidence="1" type="ORF">UCRPA7_818</name>
</gene>
<protein>
    <submittedName>
        <fullName evidence="1">Putative perilipin mpl1-like protein</fullName>
    </submittedName>
</protein>
<dbReference type="Proteomes" id="UP000014074">
    <property type="component" value="Unassembled WGS sequence"/>
</dbReference>
<dbReference type="HOGENOM" id="CLU_082150_0_0_1"/>
<sequence>MSIARPQDNTQRNVTNEESLQHLLDYPVVHDGVETFKSNPYGQKSLQLSDSAYKTFAAPVVPYFQKPYQYVSPYVKKADDLGDKALAKVDSKFPVVKKQTGELYADTKSVVLFPLHKGLETKDHVLGVYNSEYKKAGGENGHGLVIYGKAALGTAIIVTAQTVQWIGSFLGQKKAQAQDVVEKTTN</sequence>
<dbReference type="GeneID" id="19329008"/>
<evidence type="ECO:0000313" key="2">
    <source>
        <dbReference type="Proteomes" id="UP000014074"/>
    </source>
</evidence>
<evidence type="ECO:0000313" key="1">
    <source>
        <dbReference type="EMBL" id="EOO03626.1"/>
    </source>
</evidence>
<reference evidence="2" key="1">
    <citation type="journal article" date="2013" name="Genome Announc.">
        <title>Draft genome sequence of the ascomycete Phaeoacremonium aleophilum strain UCR-PA7, a causal agent of the esca disease complex in grapevines.</title>
        <authorList>
            <person name="Blanco-Ulate B."/>
            <person name="Rolshausen P."/>
            <person name="Cantu D."/>
        </authorList>
    </citation>
    <scope>NUCLEOTIDE SEQUENCE [LARGE SCALE GENOMIC DNA]</scope>
    <source>
        <strain evidence="2">UCR-PA7</strain>
    </source>
</reference>
<name>R8BW69_PHAM7</name>
<dbReference type="AlphaFoldDB" id="R8BW69"/>
<dbReference type="Pfam" id="PF17316">
    <property type="entry name" value="Perilipin_2"/>
    <property type="match status" value="1"/>
</dbReference>
<dbReference type="OrthoDB" id="376826at2759"/>
<organism evidence="1 2">
    <name type="scientific">Phaeoacremonium minimum (strain UCR-PA7)</name>
    <name type="common">Esca disease fungus</name>
    <name type="synonym">Togninia minima</name>
    <dbReference type="NCBI Taxonomy" id="1286976"/>
    <lineage>
        <taxon>Eukaryota</taxon>
        <taxon>Fungi</taxon>
        <taxon>Dikarya</taxon>
        <taxon>Ascomycota</taxon>
        <taxon>Pezizomycotina</taxon>
        <taxon>Sordariomycetes</taxon>
        <taxon>Sordariomycetidae</taxon>
        <taxon>Togniniales</taxon>
        <taxon>Togniniaceae</taxon>
        <taxon>Phaeoacremonium</taxon>
    </lineage>
</organism>
<dbReference type="EMBL" id="KB932817">
    <property type="protein sequence ID" value="EOO03626.1"/>
    <property type="molecule type" value="Genomic_DNA"/>
</dbReference>
<accession>R8BW69</accession>